<dbReference type="Proteomes" id="UP001138757">
    <property type="component" value="Unassembled WGS sequence"/>
</dbReference>
<dbReference type="Gene3D" id="1.10.10.2520">
    <property type="entry name" value="Cell wall hydrolase SleB, domain 1"/>
    <property type="match status" value="1"/>
</dbReference>
<evidence type="ECO:0000256" key="1">
    <source>
        <dbReference type="SAM" id="MobiDB-lite"/>
    </source>
</evidence>
<keyword evidence="4" id="KW-1185">Reference proteome</keyword>
<protein>
    <submittedName>
        <fullName evidence="3">Cell wall hydrolase</fullName>
    </submittedName>
</protein>
<accession>A0A9X1DBT1</accession>
<dbReference type="EMBL" id="JAHGAW010000005">
    <property type="protein sequence ID" value="MBT2187121.1"/>
    <property type="molecule type" value="Genomic_DNA"/>
</dbReference>
<evidence type="ECO:0000259" key="2">
    <source>
        <dbReference type="Pfam" id="PF07486"/>
    </source>
</evidence>
<organism evidence="3 4">
    <name type="scientific">Sphingobium nicotianae</name>
    <dbReference type="NCBI Taxonomy" id="2782607"/>
    <lineage>
        <taxon>Bacteria</taxon>
        <taxon>Pseudomonadati</taxon>
        <taxon>Pseudomonadota</taxon>
        <taxon>Alphaproteobacteria</taxon>
        <taxon>Sphingomonadales</taxon>
        <taxon>Sphingomonadaceae</taxon>
        <taxon>Sphingobium</taxon>
    </lineage>
</organism>
<dbReference type="RefSeq" id="WP_214622867.1">
    <property type="nucleotide sequence ID" value="NZ_JAHGAW010000005.1"/>
</dbReference>
<feature type="domain" description="Cell wall hydrolase SleB" evidence="2">
    <location>
        <begin position="126"/>
        <end position="234"/>
    </location>
</feature>
<evidence type="ECO:0000313" key="4">
    <source>
        <dbReference type="Proteomes" id="UP001138757"/>
    </source>
</evidence>
<feature type="region of interest" description="Disordered" evidence="1">
    <location>
        <begin position="438"/>
        <end position="473"/>
    </location>
</feature>
<reference evidence="3" key="1">
    <citation type="submission" date="2021-05" db="EMBL/GenBank/DDBJ databases">
        <title>Genome of Sphingobium sp. strain.</title>
        <authorList>
            <person name="Fan R."/>
        </authorList>
    </citation>
    <scope>NUCLEOTIDE SEQUENCE</scope>
    <source>
        <strain evidence="3">H33</strain>
    </source>
</reference>
<comment type="caution">
    <text evidence="3">The sequence shown here is derived from an EMBL/GenBank/DDBJ whole genome shotgun (WGS) entry which is preliminary data.</text>
</comment>
<gene>
    <name evidence="3" type="ORF">KK488_09215</name>
</gene>
<dbReference type="InterPro" id="IPR042047">
    <property type="entry name" value="SleB_dom1"/>
</dbReference>
<proteinExistence type="predicted"/>
<dbReference type="AlphaFoldDB" id="A0A9X1DBT1"/>
<evidence type="ECO:0000313" key="3">
    <source>
        <dbReference type="EMBL" id="MBT2187121.1"/>
    </source>
</evidence>
<name>A0A9X1DBT1_9SPHN</name>
<sequence length="473" mass="50783">MTSPSMTLDRSLQNRRWFAVALMLGLIAAMAIAYVGLGGRPQGRGLTAPIGDTATAAGKPDSPVPVVEPLVLDASNPDEARKLNAGIPFSNGPNPAARPFKLIGDEATLARATDCLAAAMIYEAGDDATGERAVGQVVLNRLRHPAFPKTVCGVVFQGQERTTGCQFTFTCDGAMARTPSTAAWERARGLASQMLAGDVYKPVGYSTHYHTDWVMPYWSSSLDKVTAVDTHLFFRWKGWWGTPGAFAKQLAIPAEPAIAKLVLLSPAHKDQTTDDLLFASGQLKGSLVDDRGPTLALGPDLIGKRVGPGQLMAIEPGGNGFVMMLDKGGDPARYAEAARRICTGRAQCRLLAWTNPRATPKAFPVEEAALPSMSFSYIRIKDTGFERMLYNCEEFPSAPRIQCMAKRIPTMAPSRLIADDKGDKGRIKLPEAGSRLLADEKKSELAPTRRPVEVIKLQRPTAQADGALTPGAP</sequence>
<dbReference type="InterPro" id="IPR011105">
    <property type="entry name" value="Cell_wall_hydrolase_SleB"/>
</dbReference>
<dbReference type="Pfam" id="PF07486">
    <property type="entry name" value="Hydrolase_2"/>
    <property type="match status" value="1"/>
</dbReference>
<keyword evidence="3" id="KW-0378">Hydrolase</keyword>
<dbReference type="GO" id="GO:0016787">
    <property type="term" value="F:hydrolase activity"/>
    <property type="evidence" value="ECO:0007669"/>
    <property type="project" value="UniProtKB-KW"/>
</dbReference>